<proteinExistence type="predicted"/>
<protein>
    <submittedName>
        <fullName evidence="1">Uncharacterized protein</fullName>
    </submittedName>
</protein>
<gene>
    <name evidence="1" type="ORF">S01H4_33481</name>
</gene>
<evidence type="ECO:0000313" key="1">
    <source>
        <dbReference type="EMBL" id="GAG79945.1"/>
    </source>
</evidence>
<sequence length="39" mass="4021">MPQCGQKLVAVELAGVLSVIPCFGIDGNCLDVFNVVAAE</sequence>
<dbReference type="EMBL" id="BART01017625">
    <property type="protein sequence ID" value="GAG79945.1"/>
    <property type="molecule type" value="Genomic_DNA"/>
</dbReference>
<reference evidence="1" key="1">
    <citation type="journal article" date="2014" name="Front. Microbiol.">
        <title>High frequency of phylogenetically diverse reductive dehalogenase-homologous genes in deep subseafloor sedimentary metagenomes.</title>
        <authorList>
            <person name="Kawai M."/>
            <person name="Futagami T."/>
            <person name="Toyoda A."/>
            <person name="Takaki Y."/>
            <person name="Nishi S."/>
            <person name="Hori S."/>
            <person name="Arai W."/>
            <person name="Tsubouchi T."/>
            <person name="Morono Y."/>
            <person name="Uchiyama I."/>
            <person name="Ito T."/>
            <person name="Fujiyama A."/>
            <person name="Inagaki F."/>
            <person name="Takami H."/>
        </authorList>
    </citation>
    <scope>NUCLEOTIDE SEQUENCE</scope>
    <source>
        <strain evidence="1">Expedition CK06-06</strain>
    </source>
</reference>
<accession>X1AC28</accession>
<feature type="non-terminal residue" evidence="1">
    <location>
        <position position="39"/>
    </location>
</feature>
<dbReference type="AlphaFoldDB" id="X1AC28"/>
<name>X1AC28_9ZZZZ</name>
<organism evidence="1">
    <name type="scientific">marine sediment metagenome</name>
    <dbReference type="NCBI Taxonomy" id="412755"/>
    <lineage>
        <taxon>unclassified sequences</taxon>
        <taxon>metagenomes</taxon>
        <taxon>ecological metagenomes</taxon>
    </lineage>
</organism>
<comment type="caution">
    <text evidence="1">The sequence shown here is derived from an EMBL/GenBank/DDBJ whole genome shotgun (WGS) entry which is preliminary data.</text>
</comment>